<feature type="region of interest" description="Disordered" evidence="1">
    <location>
        <begin position="114"/>
        <end position="189"/>
    </location>
</feature>
<dbReference type="KEGG" id="tasa:A1Q1_00399"/>
<evidence type="ECO:0000313" key="3">
    <source>
        <dbReference type="Proteomes" id="UP000002748"/>
    </source>
</evidence>
<comment type="caution">
    <text evidence="2">The sequence shown here is derived from an EMBL/GenBank/DDBJ whole genome shotgun (WGS) entry which is preliminary data.</text>
</comment>
<dbReference type="Proteomes" id="UP000002748">
    <property type="component" value="Unassembled WGS sequence"/>
</dbReference>
<feature type="compositionally biased region" description="Basic and acidic residues" evidence="1">
    <location>
        <begin position="56"/>
        <end position="77"/>
    </location>
</feature>
<proteinExistence type="predicted"/>
<feature type="compositionally biased region" description="Low complexity" evidence="1">
    <location>
        <begin position="141"/>
        <end position="162"/>
    </location>
</feature>
<dbReference type="RefSeq" id="XP_014181523.1">
    <property type="nucleotide sequence ID" value="XM_014326048.1"/>
</dbReference>
<sequence>MGALKLNIGTPLSPKSKAQQKVMTAIRRKRRREDPPTPEESPSPRSKRHPAIFALGRERDFSLIKDDDNQAQRHDPSEIVPQPSSNGVEVGSIGPPQITAGGSAAVSIAVAFPKSGRAPDGGPLVGVPQPARARTRTDSEASLGSPAADLSAAAAQSASSGPGHHEESHPSWDPDSLDPSSSARDDRDRGGAMVHMVSHDSVLRVVARRRGLGNLDRVLLPFPREMLEPFRIPCHKNLLARLRVLSVPFTDFHPETAFIMVVVEQGSFTFGRGPLEGGAQVHYNSFVVLLQVLKEYQDAVSLSEG</sequence>
<organism evidence="2 3">
    <name type="scientific">Trichosporon asahii var. asahii (strain ATCC 90039 / CBS 2479 / JCM 2466 / KCTC 7840 / NBRC 103889/ NCYC 2677 / UAMH 7654)</name>
    <name type="common">Yeast</name>
    <dbReference type="NCBI Taxonomy" id="1186058"/>
    <lineage>
        <taxon>Eukaryota</taxon>
        <taxon>Fungi</taxon>
        <taxon>Dikarya</taxon>
        <taxon>Basidiomycota</taxon>
        <taxon>Agaricomycotina</taxon>
        <taxon>Tremellomycetes</taxon>
        <taxon>Trichosporonales</taxon>
        <taxon>Trichosporonaceae</taxon>
        <taxon>Trichosporon</taxon>
    </lineage>
</organism>
<evidence type="ECO:0000256" key="1">
    <source>
        <dbReference type="SAM" id="MobiDB-lite"/>
    </source>
</evidence>
<feature type="region of interest" description="Disordered" evidence="1">
    <location>
        <begin position="1"/>
        <end position="100"/>
    </location>
</feature>
<dbReference type="VEuPathDB" id="FungiDB:A1Q1_00399"/>
<feature type="compositionally biased region" description="Basic and acidic residues" evidence="1">
    <location>
        <begin position="163"/>
        <end position="172"/>
    </location>
</feature>
<dbReference type="HOGENOM" id="CLU_912734_0_0_1"/>
<name>J6F081_TRIAS</name>
<reference evidence="2 3" key="1">
    <citation type="journal article" date="2012" name="Eukaryot. Cell">
        <title>Draft genome sequence of CBS 2479, the standard type strain of Trichosporon asahii.</title>
        <authorList>
            <person name="Yang R.Y."/>
            <person name="Li H.T."/>
            <person name="Zhu H."/>
            <person name="Zhou G.P."/>
            <person name="Wang M."/>
            <person name="Wang L."/>
        </authorList>
    </citation>
    <scope>NUCLEOTIDE SEQUENCE [LARGE SCALE GENOMIC DNA]</scope>
    <source>
        <strain evidence="3">ATCC 90039 / CBS 2479 / JCM 2466 / KCTC 7840 / NCYC 2677 / UAMH 7654</strain>
    </source>
</reference>
<dbReference type="GeneID" id="25983913"/>
<protein>
    <submittedName>
        <fullName evidence="2">Uncharacterized protein</fullName>
    </submittedName>
</protein>
<dbReference type="AlphaFoldDB" id="J6F081"/>
<dbReference type="EMBL" id="ALBS01000113">
    <property type="protein sequence ID" value="EJT50344.1"/>
    <property type="molecule type" value="Genomic_DNA"/>
</dbReference>
<accession>J6F081</accession>
<feature type="compositionally biased region" description="Low complexity" evidence="1">
    <location>
        <begin position="173"/>
        <end position="182"/>
    </location>
</feature>
<gene>
    <name evidence="2" type="ORF">A1Q1_00399</name>
</gene>
<evidence type="ECO:0000313" key="2">
    <source>
        <dbReference type="EMBL" id="EJT50344.1"/>
    </source>
</evidence>